<dbReference type="Proteomes" id="UP000003779">
    <property type="component" value="Chromosome"/>
</dbReference>
<evidence type="ECO:0000256" key="1">
    <source>
        <dbReference type="SAM" id="MobiDB-lite"/>
    </source>
</evidence>
<evidence type="ECO:0000313" key="3">
    <source>
        <dbReference type="Proteomes" id="UP000003779"/>
    </source>
</evidence>
<accession>J7LFM3</accession>
<reference evidence="3" key="2">
    <citation type="submission" date="2012-08" db="EMBL/GenBank/DDBJ databases">
        <title>Whole-genome sequence of Nocardiopsis alba strain ATCC BAA-2165 associated with honeybees.</title>
        <authorList>
            <person name="Qiao J."/>
            <person name="Chen L."/>
            <person name="Li Y."/>
            <person name="Wang J."/>
            <person name="Zhang W."/>
            <person name="Chen S."/>
        </authorList>
    </citation>
    <scope>NUCLEOTIDE SEQUENCE [LARGE SCALE GENOMIC DNA]</scope>
    <source>
        <strain evidence="3">ATCC BAA-2165 / BE74</strain>
    </source>
</reference>
<dbReference type="AlphaFoldDB" id="J7LFM3"/>
<dbReference type="KEGG" id="nal:B005_4812"/>
<sequence>MVELSLMHDQVPHAIPGQKPTQQITVRLDDPHEEVPLSRIWSARPL</sequence>
<evidence type="ECO:0000313" key="2">
    <source>
        <dbReference type="EMBL" id="AFR09367.1"/>
    </source>
</evidence>
<organism evidence="2 3">
    <name type="scientific">Nocardiopsis alba (strain ATCC BAA-2165 / BE74)</name>
    <dbReference type="NCBI Taxonomy" id="1205910"/>
    <lineage>
        <taxon>Bacteria</taxon>
        <taxon>Bacillati</taxon>
        <taxon>Actinomycetota</taxon>
        <taxon>Actinomycetes</taxon>
        <taxon>Streptosporangiales</taxon>
        <taxon>Nocardiopsidaceae</taxon>
        <taxon>Nocardiopsis</taxon>
    </lineage>
</organism>
<dbReference type="EMBL" id="CP003788">
    <property type="protein sequence ID" value="AFR09367.1"/>
    <property type="molecule type" value="Genomic_DNA"/>
</dbReference>
<protein>
    <submittedName>
        <fullName evidence="2">Uncharacterized protein</fullName>
    </submittedName>
</protein>
<proteinExistence type="predicted"/>
<gene>
    <name evidence="2" type="ordered locus">B005_4812</name>
</gene>
<name>J7LFM3_NOCAA</name>
<dbReference type="HOGENOM" id="CLU_3186424_0_0_11"/>
<dbReference type="PATRIC" id="fig|1205910.3.peg.4548"/>
<reference evidence="2 3" key="1">
    <citation type="journal article" date="2012" name="J. Bacteriol.">
        <title>Whole-Genome Sequence of Nocardiopsis alba Strain ATCC BAA-2165, Associated with Honeybees.</title>
        <authorList>
            <person name="Qiao J."/>
            <person name="Chen L."/>
            <person name="Li Y."/>
            <person name="Wang J."/>
            <person name="Zhang W."/>
            <person name="Chen S."/>
        </authorList>
    </citation>
    <scope>NUCLEOTIDE SEQUENCE [LARGE SCALE GENOMIC DNA]</scope>
    <source>
        <strain evidence="3">ATCC BAA-2165 / BE74</strain>
    </source>
</reference>
<feature type="region of interest" description="Disordered" evidence="1">
    <location>
        <begin position="1"/>
        <end position="24"/>
    </location>
</feature>